<dbReference type="GO" id="GO:0003712">
    <property type="term" value="F:transcription coregulator activity"/>
    <property type="evidence" value="ECO:0007669"/>
    <property type="project" value="TreeGrafter"/>
</dbReference>
<comment type="caution">
    <text evidence="5">The sequence shown here is derived from an EMBL/GenBank/DDBJ whole genome shotgun (WGS) entry which is preliminary data.</text>
</comment>
<evidence type="ECO:0000313" key="5">
    <source>
        <dbReference type="EMBL" id="OMJ13223.1"/>
    </source>
</evidence>
<dbReference type="InterPro" id="IPR013783">
    <property type="entry name" value="Ig-like_fold"/>
</dbReference>
<dbReference type="PANTHER" id="PTHR23335:SF1">
    <property type="entry name" value="CALMODULIN-BINDING TRANSCRIPTION ACTIVATOR, ISOFORM F"/>
    <property type="match status" value="1"/>
</dbReference>
<proteinExistence type="predicted"/>
<dbReference type="GO" id="GO:0006357">
    <property type="term" value="P:regulation of transcription by RNA polymerase II"/>
    <property type="evidence" value="ECO:0007669"/>
    <property type="project" value="TreeGrafter"/>
</dbReference>
<dbReference type="InterPro" id="IPR057962">
    <property type="entry name" value="SPT23_MGA2_DBD"/>
</dbReference>
<dbReference type="InterPro" id="IPR036770">
    <property type="entry name" value="Ankyrin_rpt-contain_sf"/>
</dbReference>
<dbReference type="AlphaFoldDB" id="A0A1R1XF53"/>
<dbReference type="STRING" id="133412.A0A1R1XF53"/>
<keyword evidence="6" id="KW-1185">Reference proteome</keyword>
<dbReference type="SUPFAM" id="SSF48403">
    <property type="entry name" value="Ankyrin repeat"/>
    <property type="match status" value="1"/>
</dbReference>
<feature type="region of interest" description="Disordered" evidence="2">
    <location>
        <begin position="1"/>
        <end position="43"/>
    </location>
</feature>
<dbReference type="Pfam" id="PF25603">
    <property type="entry name" value="SPT23_MGA2_DBD"/>
    <property type="match status" value="1"/>
</dbReference>
<dbReference type="Gene3D" id="1.25.40.20">
    <property type="entry name" value="Ankyrin repeat-containing domain"/>
    <property type="match status" value="1"/>
</dbReference>
<evidence type="ECO:0000259" key="4">
    <source>
        <dbReference type="Pfam" id="PF25603"/>
    </source>
</evidence>
<dbReference type="SMART" id="SM00248">
    <property type="entry name" value="ANK"/>
    <property type="match status" value="3"/>
</dbReference>
<keyword evidence="1" id="KW-0040">ANK repeat</keyword>
<feature type="domain" description="SPT23/MGA2-like DNA-binding" evidence="4">
    <location>
        <begin position="370"/>
        <end position="593"/>
    </location>
</feature>
<organism evidence="5 6">
    <name type="scientific">Smittium culicis</name>
    <dbReference type="NCBI Taxonomy" id="133412"/>
    <lineage>
        <taxon>Eukaryota</taxon>
        <taxon>Fungi</taxon>
        <taxon>Fungi incertae sedis</taxon>
        <taxon>Zoopagomycota</taxon>
        <taxon>Kickxellomycotina</taxon>
        <taxon>Harpellomycetes</taxon>
        <taxon>Harpellales</taxon>
        <taxon>Legeriomycetaceae</taxon>
        <taxon>Smittium</taxon>
    </lineage>
</organism>
<dbReference type="InterPro" id="IPR002110">
    <property type="entry name" value="Ankyrin_rpt"/>
</dbReference>
<feature type="compositionally biased region" description="Polar residues" evidence="2">
    <location>
        <begin position="485"/>
        <end position="502"/>
    </location>
</feature>
<dbReference type="GO" id="GO:0005634">
    <property type="term" value="C:nucleus"/>
    <property type="evidence" value="ECO:0007669"/>
    <property type="project" value="TreeGrafter"/>
</dbReference>
<dbReference type="InterPro" id="IPR002909">
    <property type="entry name" value="IPT_dom"/>
</dbReference>
<dbReference type="EMBL" id="LSSN01003579">
    <property type="protein sequence ID" value="OMJ13223.1"/>
    <property type="molecule type" value="Genomic_DNA"/>
</dbReference>
<feature type="compositionally biased region" description="Low complexity" evidence="2">
    <location>
        <begin position="1"/>
        <end position="10"/>
    </location>
</feature>
<dbReference type="Pfam" id="PF13637">
    <property type="entry name" value="Ank_4"/>
    <property type="match status" value="1"/>
</dbReference>
<evidence type="ECO:0000256" key="1">
    <source>
        <dbReference type="ARBA" id="ARBA00023043"/>
    </source>
</evidence>
<dbReference type="Gene3D" id="2.60.40.10">
    <property type="entry name" value="Immunoglobulins"/>
    <property type="match status" value="1"/>
</dbReference>
<dbReference type="CDD" id="cd00102">
    <property type="entry name" value="IPT"/>
    <property type="match status" value="1"/>
</dbReference>
<reference evidence="5 6" key="1">
    <citation type="submission" date="2017-01" db="EMBL/GenBank/DDBJ databases">
        <authorList>
            <person name="Mah S.A."/>
            <person name="Swanson W.J."/>
            <person name="Moy G.W."/>
            <person name="Vacquier V.D."/>
        </authorList>
    </citation>
    <scope>NUCLEOTIDE SEQUENCE [LARGE SCALE GENOMIC DNA]</scope>
    <source>
        <strain evidence="5 6">GSMNP</strain>
    </source>
</reference>
<accession>A0A1R1XF53</accession>
<gene>
    <name evidence="5" type="ORF">AYI70_g8643</name>
</gene>
<dbReference type="GO" id="GO:0003690">
    <property type="term" value="F:double-stranded DNA binding"/>
    <property type="evidence" value="ECO:0007669"/>
    <property type="project" value="TreeGrafter"/>
</dbReference>
<sequence length="1233" mass="136752">MYKSIKGLLGKSKKSSDSNFFEAEKSKSPGATDLDSSSYSEPRIDSHLIDKMFEKIGESEKFKDQDKQKLYNTLKKIQPRPNLDSSNSEGFINRFTPKLETYSSSSFKGPSQIKDSNLSSIIKPEISNEQVSYNQIPSFNEEHPTNSDTDFAIDDILSGNKSNNTNNPVSINIDTSYLTPSNFNTTDNNNSLLGNNLYSLSLSNSVNIPNMNYNTSGQNIDFSSLSLNPNELGDPSLFNFEDIRNLNFLNDTTSEVFSAGSYGSISALDSYNSSALSDFSNVGLGAFDTLALDDSNSISSSANGFSQDYQNYDLSLNRPNNTFSLNNTPGNFPDNNNSSPLATKSLNSFDQISDAEYSSQLEQLKSEGINLELSGIPQENAKSRVETQVKISLKLVNNNGVPIRKWTHLTLPEMLVSRDKFRHRINKAFAQDLTYPLTEKNNVFLESKVICSSAISHEVTVCLNCIRREYKRSLRKKDVKDLPQNNDANFMSSSKKFQGSKNKPSEQKLTGVLEKDWGEKRLEIESKRIVIFNCFDLLDFSNGEIVIPTRITCYCRHHNEKIGFCLIFTLKDYRGEVLSQVVSPPIMITDDHKSTKFKSDRKSLAIPDYKKPNFDQKSNHGSLPRAGEKRLADLMGLSPSLMAIGSGIQVDTNLHNSSPATNNSFSTFATPTDSPNYNRDFISESSLNMFLAERPASLSNRSSARFFSHSHTNSNSSANFVYSNDLLNPYANNFGSSTKRNDTSSPNISSDLNTIDSGFIKPTSYSLPQNGPIAGGVTVKISGSGFKAGDSVFFNENQALNVFVWSNVLIECVVPPAVKHGPVSVIVTSSSKPDINSILLKESLNTTKSFCTFNYIENTDTQLVELAIHILSLRGKIVNRTSSDVDIVYFLNQIDFAANTKDNSYWETVGSQRSELIGLVETDTSINNDQGFSSLLSDLRTSSASRNLSEMENILVGLFSHIYSKGELDTFRLSYRHPQNDRNLLHYCSLMGMLKLAQFCISCGTPINATDKSGYTPFHFSCSFGRLGFASFLLSVDANHKIKTLSGHDPIYLARNNGHSELAHLLSNYIKKDNEPYQPQPVTNLPQFIPINDLEDFTNYQDLHSAHSGNPSNINGNSSDFKNLDRSSDPKFFSHAYSRSTGFNDKLIDSNNSPTGNSFSNINDIINLNRLGKTLPLPVNNICSVNNFQGNSLHSHSHSHSASHNSNSINLSNGQDIEILYNLLNTNQNNSAL</sequence>
<dbReference type="OrthoDB" id="71307at2759"/>
<protein>
    <submittedName>
        <fullName evidence="5">Protein SPT23</fullName>
    </submittedName>
</protein>
<evidence type="ECO:0000256" key="2">
    <source>
        <dbReference type="SAM" id="MobiDB-lite"/>
    </source>
</evidence>
<dbReference type="Pfam" id="PF01833">
    <property type="entry name" value="TIG"/>
    <property type="match status" value="1"/>
</dbReference>
<dbReference type="Proteomes" id="UP000187283">
    <property type="component" value="Unassembled WGS sequence"/>
</dbReference>
<dbReference type="PANTHER" id="PTHR23335">
    <property type="entry name" value="CALMODULIN-BINDING TRANSCRIPTION ACTIVATOR CAMTA"/>
    <property type="match status" value="1"/>
</dbReference>
<name>A0A1R1XF53_9FUNG</name>
<feature type="region of interest" description="Disordered" evidence="2">
    <location>
        <begin position="485"/>
        <end position="506"/>
    </location>
</feature>
<dbReference type="InterPro" id="IPR014756">
    <property type="entry name" value="Ig_E-set"/>
</dbReference>
<dbReference type="SUPFAM" id="SSF81296">
    <property type="entry name" value="E set domains"/>
    <property type="match status" value="1"/>
</dbReference>
<evidence type="ECO:0000313" key="6">
    <source>
        <dbReference type="Proteomes" id="UP000187283"/>
    </source>
</evidence>
<evidence type="ECO:0000259" key="3">
    <source>
        <dbReference type="Pfam" id="PF01833"/>
    </source>
</evidence>
<feature type="domain" description="IPT/TIG" evidence="3">
    <location>
        <begin position="763"/>
        <end position="831"/>
    </location>
</feature>